<evidence type="ECO:0000256" key="5">
    <source>
        <dbReference type="ARBA" id="ARBA00022692"/>
    </source>
</evidence>
<evidence type="ECO:0000256" key="12">
    <source>
        <dbReference type="RuleBase" id="RU010713"/>
    </source>
</evidence>
<name>A0A914QXN9_9BILA</name>
<feature type="transmembrane region" description="Helical" evidence="12">
    <location>
        <begin position="115"/>
        <end position="137"/>
    </location>
</feature>
<comment type="similarity">
    <text evidence="12">Belongs to the pannexin family.</text>
</comment>
<dbReference type="PROSITE" id="PS51013">
    <property type="entry name" value="PANNEXIN"/>
    <property type="match status" value="1"/>
</dbReference>
<evidence type="ECO:0000256" key="2">
    <source>
        <dbReference type="ARBA" id="ARBA00004651"/>
    </source>
</evidence>
<dbReference type="AlphaFoldDB" id="A0A914QXN9"/>
<organism evidence="13 14">
    <name type="scientific">Panagrolaimus davidi</name>
    <dbReference type="NCBI Taxonomy" id="227884"/>
    <lineage>
        <taxon>Eukaryota</taxon>
        <taxon>Metazoa</taxon>
        <taxon>Ecdysozoa</taxon>
        <taxon>Nematoda</taxon>
        <taxon>Chromadorea</taxon>
        <taxon>Rhabditida</taxon>
        <taxon>Tylenchina</taxon>
        <taxon>Panagrolaimomorpha</taxon>
        <taxon>Panagrolaimoidea</taxon>
        <taxon>Panagrolaimidae</taxon>
        <taxon>Panagrolaimus</taxon>
    </lineage>
</organism>
<comment type="function">
    <text evidence="12">Structural component of the gap junctions.</text>
</comment>
<dbReference type="InterPro" id="IPR000990">
    <property type="entry name" value="Innexin"/>
</dbReference>
<evidence type="ECO:0000256" key="9">
    <source>
        <dbReference type="ARBA" id="ARBA00023065"/>
    </source>
</evidence>
<feature type="transmembrane region" description="Helical" evidence="12">
    <location>
        <begin position="24"/>
        <end position="46"/>
    </location>
</feature>
<feature type="transmembrane region" description="Helical" evidence="12">
    <location>
        <begin position="207"/>
        <end position="232"/>
    </location>
</feature>
<keyword evidence="13" id="KW-1185">Reference proteome</keyword>
<keyword evidence="9 12" id="KW-0406">Ion transport</keyword>
<reference evidence="14" key="1">
    <citation type="submission" date="2022-11" db="UniProtKB">
        <authorList>
            <consortium name="WormBaseParasite"/>
        </authorList>
    </citation>
    <scope>IDENTIFICATION</scope>
</reference>
<keyword evidence="4" id="KW-1003">Cell membrane</keyword>
<dbReference type="GO" id="GO:0005886">
    <property type="term" value="C:plasma membrane"/>
    <property type="evidence" value="ECO:0007669"/>
    <property type="project" value="UniProtKB-SubCell"/>
</dbReference>
<evidence type="ECO:0000256" key="7">
    <source>
        <dbReference type="ARBA" id="ARBA00022949"/>
    </source>
</evidence>
<evidence type="ECO:0000256" key="10">
    <source>
        <dbReference type="ARBA" id="ARBA00023136"/>
    </source>
</evidence>
<keyword evidence="10 12" id="KW-0472">Membrane</keyword>
<dbReference type="GO" id="GO:0005921">
    <property type="term" value="C:gap junction"/>
    <property type="evidence" value="ECO:0007669"/>
    <property type="project" value="UniProtKB-SubCell"/>
</dbReference>
<evidence type="ECO:0000313" key="13">
    <source>
        <dbReference type="Proteomes" id="UP000887578"/>
    </source>
</evidence>
<protein>
    <recommendedName>
        <fullName evidence="12">Innexin</fullName>
    </recommendedName>
</protein>
<dbReference type="Proteomes" id="UP000887578">
    <property type="component" value="Unplaced"/>
</dbReference>
<dbReference type="GO" id="GO:0005243">
    <property type="term" value="F:gap junction channel activity"/>
    <property type="evidence" value="ECO:0007669"/>
    <property type="project" value="TreeGrafter"/>
</dbReference>
<keyword evidence="6" id="KW-0303">Gap junction</keyword>
<dbReference type="PANTHER" id="PTHR11893:SF6">
    <property type="entry name" value="INNEXIN-16"/>
    <property type="match status" value="1"/>
</dbReference>
<evidence type="ECO:0000256" key="3">
    <source>
        <dbReference type="ARBA" id="ARBA00022448"/>
    </source>
</evidence>
<dbReference type="PANTHER" id="PTHR11893">
    <property type="entry name" value="INNEXIN"/>
    <property type="match status" value="1"/>
</dbReference>
<proteinExistence type="inferred from homology"/>
<sequence>MYFVSHDSIEIPIGPTRKSVNTNYYPWIPVVFVSQAILCMVPHYFWETLNYKTGIFIRQLSAALALTDEKARKVMKEKGSTIRSKIGAAKILLETLKYNSNRMDRIFGLLPPRSYLSILYIFYKLLNLVNIIGQLLFLNRFLNTRYTFWGAEILWDLYHKIGWKSSGHFPRVIYCDFPRREDSTGHFFESTAQCLIAFNFFNEVLFIGIWFLFCALIIINAISIFKLLLFVFRKESRIEFIEDLLKGTNIDRFHPNFNYFVHNILGKDGCLTLRLLSSNSIPFTISQFTHELFKQYKNFFPDKCFVANV</sequence>
<keyword evidence="5 12" id="KW-0812">Transmembrane</keyword>
<dbReference type="GO" id="GO:0034220">
    <property type="term" value="P:monoatomic ion transmembrane transport"/>
    <property type="evidence" value="ECO:0007669"/>
    <property type="project" value="UniProtKB-KW"/>
</dbReference>
<evidence type="ECO:0000313" key="14">
    <source>
        <dbReference type="WBParaSite" id="PDA_v2.g887.t1"/>
    </source>
</evidence>
<dbReference type="Pfam" id="PF00876">
    <property type="entry name" value="Innexin"/>
    <property type="match status" value="1"/>
</dbReference>
<dbReference type="WBParaSite" id="PDA_v2.g887.t1">
    <property type="protein sequence ID" value="PDA_v2.g887.t1"/>
    <property type="gene ID" value="PDA_v2.g887"/>
</dbReference>
<accession>A0A914QXN9</accession>
<dbReference type="PRINTS" id="PR01262">
    <property type="entry name" value="INNEXIN"/>
</dbReference>
<keyword evidence="11 12" id="KW-0407">Ion channel</keyword>
<evidence type="ECO:0000256" key="11">
    <source>
        <dbReference type="ARBA" id="ARBA00023303"/>
    </source>
</evidence>
<keyword evidence="3 12" id="KW-0813">Transport</keyword>
<evidence type="ECO:0000256" key="6">
    <source>
        <dbReference type="ARBA" id="ARBA00022868"/>
    </source>
</evidence>
<evidence type="ECO:0000256" key="1">
    <source>
        <dbReference type="ARBA" id="ARBA00004610"/>
    </source>
</evidence>
<evidence type="ECO:0000256" key="8">
    <source>
        <dbReference type="ARBA" id="ARBA00022989"/>
    </source>
</evidence>
<comment type="subcellular location">
    <subcellularLocation>
        <location evidence="1">Cell junction</location>
        <location evidence="1">Gap junction</location>
    </subcellularLocation>
    <subcellularLocation>
        <location evidence="2 12">Cell membrane</location>
        <topology evidence="2 12">Multi-pass membrane protein</topology>
    </subcellularLocation>
</comment>
<comment type="caution">
    <text evidence="12">Lacks conserved residue(s) required for the propagation of feature annotation.</text>
</comment>
<keyword evidence="8 12" id="KW-1133">Transmembrane helix</keyword>
<evidence type="ECO:0000256" key="4">
    <source>
        <dbReference type="ARBA" id="ARBA00022475"/>
    </source>
</evidence>
<keyword evidence="7" id="KW-0965">Cell junction</keyword>
<gene>
    <name evidence="12" type="primary">inx</name>
</gene>